<protein>
    <submittedName>
        <fullName evidence="7">Uncharacterized protein</fullName>
    </submittedName>
</protein>
<feature type="compositionally biased region" description="Polar residues" evidence="5">
    <location>
        <begin position="13"/>
        <end position="22"/>
    </location>
</feature>
<comment type="similarity">
    <text evidence="1">Belongs to the ANT/ATPSC lysine N-methyltransferase family.</text>
</comment>
<organism evidence="7">
    <name type="scientific">Ixodes ricinus</name>
    <name type="common">Common tick</name>
    <name type="synonym">Acarus ricinus</name>
    <dbReference type="NCBI Taxonomy" id="34613"/>
    <lineage>
        <taxon>Eukaryota</taxon>
        <taxon>Metazoa</taxon>
        <taxon>Ecdysozoa</taxon>
        <taxon>Arthropoda</taxon>
        <taxon>Chelicerata</taxon>
        <taxon>Arachnida</taxon>
        <taxon>Acari</taxon>
        <taxon>Parasitiformes</taxon>
        <taxon>Ixodida</taxon>
        <taxon>Ixodoidea</taxon>
        <taxon>Ixodidae</taxon>
        <taxon>Ixodinae</taxon>
        <taxon>Ixodes</taxon>
    </lineage>
</organism>
<dbReference type="GO" id="GO:0016279">
    <property type="term" value="F:protein-lysine N-methyltransferase activity"/>
    <property type="evidence" value="ECO:0007669"/>
    <property type="project" value="InterPro"/>
</dbReference>
<keyword evidence="3" id="KW-0808">Transferase</keyword>
<dbReference type="GO" id="GO:0032259">
    <property type="term" value="P:methylation"/>
    <property type="evidence" value="ECO:0007669"/>
    <property type="project" value="UniProtKB-KW"/>
</dbReference>
<dbReference type="PANTHER" id="PTHR13610">
    <property type="entry name" value="METHYLTRANSFERASE DOMAIN-CONTAINING PROTEIN"/>
    <property type="match status" value="1"/>
</dbReference>
<dbReference type="InterPro" id="IPR026170">
    <property type="entry name" value="FAM173A/B"/>
</dbReference>
<evidence type="ECO:0000256" key="5">
    <source>
        <dbReference type="SAM" id="MobiDB-lite"/>
    </source>
</evidence>
<evidence type="ECO:0000313" key="7">
    <source>
        <dbReference type="EMBL" id="JAB78139.1"/>
    </source>
</evidence>
<accession>V5HKK4</accession>
<keyword evidence="6" id="KW-0812">Transmembrane</keyword>
<feature type="non-terminal residue" evidence="7">
    <location>
        <position position="1"/>
    </location>
</feature>
<dbReference type="InterPro" id="IPR029063">
    <property type="entry name" value="SAM-dependent_MTases_sf"/>
</dbReference>
<dbReference type="GO" id="GO:0005739">
    <property type="term" value="C:mitochondrion"/>
    <property type="evidence" value="ECO:0007669"/>
    <property type="project" value="TreeGrafter"/>
</dbReference>
<reference evidence="7" key="1">
    <citation type="journal article" date="2015" name="Sci. Rep.">
        <title>Tissue- and time-dependent transcription in Ixodes ricinus salivary glands and midguts when blood feeding on the vertebrate host.</title>
        <authorList>
            <person name="Kotsyfakis M."/>
            <person name="Schwarz A."/>
            <person name="Erhart J."/>
            <person name="Ribeiro J.M."/>
        </authorList>
    </citation>
    <scope>NUCLEOTIDE SEQUENCE</scope>
    <source>
        <tissue evidence="7">Salivary gland and midgut</tissue>
    </source>
</reference>
<keyword evidence="4" id="KW-0949">S-adenosyl-L-methionine</keyword>
<proteinExistence type="evidence at transcript level"/>
<dbReference type="GO" id="GO:1905706">
    <property type="term" value="P:regulation of mitochondrial ATP synthesis coupled proton transport"/>
    <property type="evidence" value="ECO:0007669"/>
    <property type="project" value="TreeGrafter"/>
</dbReference>
<feature type="region of interest" description="Disordered" evidence="5">
    <location>
        <begin position="1"/>
        <end position="22"/>
    </location>
</feature>
<name>V5HKK4_IXORI</name>
<evidence type="ECO:0000256" key="3">
    <source>
        <dbReference type="ARBA" id="ARBA00022679"/>
    </source>
</evidence>
<dbReference type="SUPFAM" id="SSF53335">
    <property type="entry name" value="S-adenosyl-L-methionine-dependent methyltransferases"/>
    <property type="match status" value="1"/>
</dbReference>
<evidence type="ECO:0000256" key="1">
    <source>
        <dbReference type="ARBA" id="ARBA00010633"/>
    </source>
</evidence>
<keyword evidence="6" id="KW-0472">Membrane</keyword>
<keyword evidence="2" id="KW-0489">Methyltransferase</keyword>
<feature type="compositionally biased region" description="Basic and acidic residues" evidence="5">
    <location>
        <begin position="1"/>
        <end position="11"/>
    </location>
</feature>
<sequence length="212" mass="23134">EKQSIMDELKASLETSPPTKQRSPLLGKIALAASGIGAFGIIAVTLPFLSPAFRRICLPYVPATDAQLRNVMSALGRRTKRSGLVDLGSGDGRIVFEAAKLGFVPAVGVELNPWLVAYSKIRAVATKSPKTSFLRMDLWKFELSGFDNVVVFGVQEMMPALEQKLADELSSDAWVVACRFPLPSLKPDFTQGTGIDTVWVYRMPTSSKVTER</sequence>
<keyword evidence="6" id="KW-1133">Transmembrane helix</keyword>
<dbReference type="CDD" id="cd02440">
    <property type="entry name" value="AdoMet_MTases"/>
    <property type="match status" value="1"/>
</dbReference>
<dbReference type="EMBL" id="GANP01006329">
    <property type="protein sequence ID" value="JAB78139.1"/>
    <property type="molecule type" value="mRNA"/>
</dbReference>
<evidence type="ECO:0000256" key="6">
    <source>
        <dbReference type="SAM" id="Phobius"/>
    </source>
</evidence>
<dbReference type="Gene3D" id="3.40.50.150">
    <property type="entry name" value="Vaccinia Virus protein VP39"/>
    <property type="match status" value="1"/>
</dbReference>
<dbReference type="PANTHER" id="PTHR13610:SF9">
    <property type="entry name" value="FI06469P"/>
    <property type="match status" value="1"/>
</dbReference>
<evidence type="ECO:0000256" key="2">
    <source>
        <dbReference type="ARBA" id="ARBA00022603"/>
    </source>
</evidence>
<evidence type="ECO:0000256" key="4">
    <source>
        <dbReference type="ARBA" id="ARBA00022691"/>
    </source>
</evidence>
<feature type="transmembrane region" description="Helical" evidence="6">
    <location>
        <begin position="29"/>
        <end position="49"/>
    </location>
</feature>
<dbReference type="AlphaFoldDB" id="V5HKK4"/>